<dbReference type="EMBL" id="PDTI01000024">
    <property type="protein sequence ID" value="PIE62953.1"/>
    <property type="molecule type" value="Genomic_DNA"/>
</dbReference>
<feature type="transmembrane region" description="Helical" evidence="1">
    <location>
        <begin position="275"/>
        <end position="296"/>
    </location>
</feature>
<feature type="transmembrane region" description="Helical" evidence="1">
    <location>
        <begin position="165"/>
        <end position="190"/>
    </location>
</feature>
<dbReference type="Proteomes" id="UP000231203">
    <property type="component" value="Unassembled WGS sequence"/>
</dbReference>
<feature type="transmembrane region" description="Helical" evidence="1">
    <location>
        <begin position="238"/>
        <end position="263"/>
    </location>
</feature>
<evidence type="ECO:0008006" key="4">
    <source>
        <dbReference type="Google" id="ProtNLM"/>
    </source>
</evidence>
<evidence type="ECO:0000256" key="1">
    <source>
        <dbReference type="SAM" id="Phobius"/>
    </source>
</evidence>
<sequence>MPLSITHPVFIRETLTGILFCLLICGVVFAAPLPGIFVLLFLPLPVLFYRLKIGRNSGALIAGASFFILVLMANGVAFDTLYFGLLLATGMVLGECLERHMNIQKTMGLTALIAAGTVIAALMVYSISQNRTLSAIMTDYINQSLSIAKQLSPEITMDQKMAQKLASSMVVFMPGMFMMSFITTLWLNILSIKRLLKHRGITIKSIEHLNLYKAPDMLIWVFIGCASALMIPSDPVRIFGINCLIVLMLVYFFQGIAVVSFFFQQKNAPMALKGCCYVLIAVQVYVLILVIGLGFFDNWIDFRKLSASRK</sequence>
<name>A0A2G6MS73_9BACT</name>
<proteinExistence type="predicted"/>
<evidence type="ECO:0000313" key="2">
    <source>
        <dbReference type="EMBL" id="PIE62953.1"/>
    </source>
</evidence>
<feature type="transmembrane region" description="Helical" evidence="1">
    <location>
        <begin position="56"/>
        <end position="74"/>
    </location>
</feature>
<accession>A0A2G6MS73</accession>
<feature type="transmembrane region" description="Helical" evidence="1">
    <location>
        <begin position="17"/>
        <end position="44"/>
    </location>
</feature>
<organism evidence="2 3">
    <name type="scientific">Desulfobacter postgatei</name>
    <dbReference type="NCBI Taxonomy" id="2293"/>
    <lineage>
        <taxon>Bacteria</taxon>
        <taxon>Pseudomonadati</taxon>
        <taxon>Thermodesulfobacteriota</taxon>
        <taxon>Desulfobacteria</taxon>
        <taxon>Desulfobacterales</taxon>
        <taxon>Desulfobacteraceae</taxon>
        <taxon>Desulfobacter</taxon>
    </lineage>
</organism>
<feature type="transmembrane region" description="Helical" evidence="1">
    <location>
        <begin position="211"/>
        <end position="232"/>
    </location>
</feature>
<dbReference type="InterPro" id="IPR018710">
    <property type="entry name" value="DUF2232"/>
</dbReference>
<keyword evidence="1" id="KW-1133">Transmembrane helix</keyword>
<evidence type="ECO:0000313" key="3">
    <source>
        <dbReference type="Proteomes" id="UP000231203"/>
    </source>
</evidence>
<dbReference type="PANTHER" id="PTHR41324">
    <property type="entry name" value="MEMBRANE PROTEIN-RELATED"/>
    <property type="match status" value="1"/>
</dbReference>
<dbReference type="PANTHER" id="PTHR41324:SF1">
    <property type="entry name" value="DUF2232 DOMAIN-CONTAINING PROTEIN"/>
    <property type="match status" value="1"/>
</dbReference>
<feature type="transmembrane region" description="Helical" evidence="1">
    <location>
        <begin position="109"/>
        <end position="128"/>
    </location>
</feature>
<keyword evidence="1" id="KW-0812">Transmembrane</keyword>
<protein>
    <recommendedName>
        <fullName evidence="4">DUF2232 domain-containing protein</fullName>
    </recommendedName>
</protein>
<gene>
    <name evidence="2" type="ORF">CSA25_02570</name>
</gene>
<comment type="caution">
    <text evidence="2">The sequence shown here is derived from an EMBL/GenBank/DDBJ whole genome shotgun (WGS) entry which is preliminary data.</text>
</comment>
<dbReference type="AlphaFoldDB" id="A0A2G6MS73"/>
<reference evidence="2 3" key="1">
    <citation type="submission" date="2017-10" db="EMBL/GenBank/DDBJ databases">
        <title>Novel microbial diversity and functional potential in the marine mammal oral microbiome.</title>
        <authorList>
            <person name="Dudek N.K."/>
            <person name="Sun C.L."/>
            <person name="Burstein D."/>
            <person name="Kantor R.S."/>
            <person name="Aliaga Goltsman D.S."/>
            <person name="Bik E.M."/>
            <person name="Thomas B.C."/>
            <person name="Banfield J.F."/>
            <person name="Relman D.A."/>
        </authorList>
    </citation>
    <scope>NUCLEOTIDE SEQUENCE [LARGE SCALE GENOMIC DNA]</scope>
    <source>
        <strain evidence="2">DOLJORAL78_47_202</strain>
    </source>
</reference>
<dbReference type="Pfam" id="PF09991">
    <property type="entry name" value="DUF2232"/>
    <property type="match status" value="1"/>
</dbReference>
<keyword evidence="1" id="KW-0472">Membrane</keyword>